<gene>
    <name evidence="2" type="ORF">ACFSUD_06205</name>
</gene>
<keyword evidence="3" id="KW-1185">Reference proteome</keyword>
<dbReference type="InterPro" id="IPR045886">
    <property type="entry name" value="ThiF/MoeB/HesA"/>
</dbReference>
<dbReference type="Pfam" id="PF00899">
    <property type="entry name" value="ThiF"/>
    <property type="match status" value="1"/>
</dbReference>
<proteinExistence type="predicted"/>
<sequence>MSRYLRQEMLPEIGTAGQAALGRAHVLVVGAGGLGCPALQYLTGAGIGRITIVDADTVALSNLHRQILFREGDVGQGKAEMAARSLRRLNGDCAIIALPQRLTPANVDALLNDVDLVLDCADSFAVSYILNDACLARRLPLISASALGMAGYLGGFCGSAPSLRAVFPDLPGRAATCATAGVIGPLVGVIGTMQAQMALGVLTGMDPSPLGRLVTLDLGDFRVGGFRFDAAAEPEQALRFIDPGEIGVDDFVVDLRGQDESPFPVSALARRHSLDDFTRLRPLPGADQRAVLTCRSGLRAWQAARCLRRYWPGDITLIAMGDTPDNERLPT</sequence>
<dbReference type="InterPro" id="IPR036873">
    <property type="entry name" value="Rhodanese-like_dom_sf"/>
</dbReference>
<evidence type="ECO:0000259" key="1">
    <source>
        <dbReference type="Pfam" id="PF00899"/>
    </source>
</evidence>
<comment type="caution">
    <text evidence="2">The sequence shown here is derived from an EMBL/GenBank/DDBJ whole genome shotgun (WGS) entry which is preliminary data.</text>
</comment>
<reference evidence="3" key="1">
    <citation type="journal article" date="2019" name="Int. J. Syst. Evol. Microbiol.">
        <title>The Global Catalogue of Microorganisms (GCM) 10K type strain sequencing project: providing services to taxonomists for standard genome sequencing and annotation.</title>
        <authorList>
            <consortium name="The Broad Institute Genomics Platform"/>
            <consortium name="The Broad Institute Genome Sequencing Center for Infectious Disease"/>
            <person name="Wu L."/>
            <person name="Ma J."/>
        </authorList>
    </citation>
    <scope>NUCLEOTIDE SEQUENCE [LARGE SCALE GENOMIC DNA]</scope>
    <source>
        <strain evidence="3">TISTR 2562</strain>
    </source>
</reference>
<dbReference type="InterPro" id="IPR000594">
    <property type="entry name" value="ThiF_NAD_FAD-bd"/>
</dbReference>
<dbReference type="SUPFAM" id="SSF69572">
    <property type="entry name" value="Activating enzymes of the ubiquitin-like proteins"/>
    <property type="match status" value="1"/>
</dbReference>
<evidence type="ECO:0000313" key="2">
    <source>
        <dbReference type="EMBL" id="MFD2739151.1"/>
    </source>
</evidence>
<feature type="domain" description="THIF-type NAD/FAD binding fold" evidence="1">
    <location>
        <begin position="4"/>
        <end position="228"/>
    </location>
</feature>
<dbReference type="Proteomes" id="UP001597474">
    <property type="component" value="Unassembled WGS sequence"/>
</dbReference>
<dbReference type="InterPro" id="IPR035985">
    <property type="entry name" value="Ubiquitin-activating_enz"/>
</dbReference>
<dbReference type="GO" id="GO:0016779">
    <property type="term" value="F:nucleotidyltransferase activity"/>
    <property type="evidence" value="ECO:0007669"/>
    <property type="project" value="UniProtKB-KW"/>
</dbReference>
<keyword evidence="2" id="KW-0548">Nucleotidyltransferase</keyword>
<dbReference type="SUPFAM" id="SSF52821">
    <property type="entry name" value="Rhodanese/Cell cycle control phosphatase"/>
    <property type="match status" value="1"/>
</dbReference>
<name>A0ABW5U1W8_9RHOB</name>
<evidence type="ECO:0000313" key="3">
    <source>
        <dbReference type="Proteomes" id="UP001597474"/>
    </source>
</evidence>
<dbReference type="Gene3D" id="3.40.50.720">
    <property type="entry name" value="NAD(P)-binding Rossmann-like Domain"/>
    <property type="match status" value="1"/>
</dbReference>
<dbReference type="RefSeq" id="WP_386372479.1">
    <property type="nucleotide sequence ID" value="NZ_JBHUMP010000003.1"/>
</dbReference>
<dbReference type="CDD" id="cd00757">
    <property type="entry name" value="ThiF_MoeB_HesA_family"/>
    <property type="match status" value="1"/>
</dbReference>
<dbReference type="EMBL" id="JBHUMP010000003">
    <property type="protein sequence ID" value="MFD2739151.1"/>
    <property type="molecule type" value="Genomic_DNA"/>
</dbReference>
<accession>A0ABW5U1W8</accession>
<protein>
    <submittedName>
        <fullName evidence="2">ThiF family adenylyltransferase</fullName>
    </submittedName>
</protein>
<organism evidence="2 3">
    <name type="scientific">Sulfitobacter aestuarii</name>
    <dbReference type="NCBI Taxonomy" id="2161676"/>
    <lineage>
        <taxon>Bacteria</taxon>
        <taxon>Pseudomonadati</taxon>
        <taxon>Pseudomonadota</taxon>
        <taxon>Alphaproteobacteria</taxon>
        <taxon>Rhodobacterales</taxon>
        <taxon>Roseobacteraceae</taxon>
        <taxon>Sulfitobacter</taxon>
    </lineage>
</organism>
<keyword evidence="2" id="KW-0808">Transferase</keyword>
<dbReference type="PANTHER" id="PTHR10953">
    <property type="entry name" value="UBIQUITIN-ACTIVATING ENZYME E1"/>
    <property type="match status" value="1"/>
</dbReference>
<dbReference type="PANTHER" id="PTHR10953:SF240">
    <property type="entry name" value="SULFUR CARRIER PROTEIN THIS ADENYLYLTRANSFERASE"/>
    <property type="match status" value="1"/>
</dbReference>